<name>A0ABY5VZ75_9ACTN</name>
<dbReference type="EMBL" id="CP073720">
    <property type="protein sequence ID" value="UWP82309.1"/>
    <property type="molecule type" value="Genomic_DNA"/>
</dbReference>
<dbReference type="Pfam" id="PF16925">
    <property type="entry name" value="TetR_C_13"/>
    <property type="match status" value="1"/>
</dbReference>
<keyword evidence="2 4" id="KW-0238">DNA-binding</keyword>
<evidence type="ECO:0000256" key="4">
    <source>
        <dbReference type="PROSITE-ProRule" id="PRU00335"/>
    </source>
</evidence>
<dbReference type="InterPro" id="IPR001647">
    <property type="entry name" value="HTH_TetR"/>
</dbReference>
<evidence type="ECO:0000256" key="2">
    <source>
        <dbReference type="ARBA" id="ARBA00023125"/>
    </source>
</evidence>
<protein>
    <submittedName>
        <fullName evidence="6">TetR/AcrR family transcriptional regulator</fullName>
    </submittedName>
</protein>
<dbReference type="PANTHER" id="PTHR47506">
    <property type="entry name" value="TRANSCRIPTIONAL REGULATORY PROTEIN"/>
    <property type="match status" value="1"/>
</dbReference>
<dbReference type="SUPFAM" id="SSF48498">
    <property type="entry name" value="Tetracyclin repressor-like, C-terminal domain"/>
    <property type="match status" value="1"/>
</dbReference>
<dbReference type="InterPro" id="IPR011075">
    <property type="entry name" value="TetR_C"/>
</dbReference>
<sequence>MAPGTTTDGRLARGERSRAAALDAAVVLATESGLDGLSLSQLAERLGVSKSGLFAHWRTKEELQLAAVAHAQERFTNMVVRPALHAPRGIRRLWALHESRLADVSSGALPGGCFFTNAQFEFVARPGSVQDALSGALEAWHVLLERLVVEAVELGELRDDIHPAQLSFELNAHGTAAVYESRLLDAAEVFTYARTAALVRLRGLSPTPSLLPEV</sequence>
<evidence type="ECO:0000259" key="5">
    <source>
        <dbReference type="PROSITE" id="PS50977"/>
    </source>
</evidence>
<dbReference type="InterPro" id="IPR036271">
    <property type="entry name" value="Tet_transcr_reg_TetR-rel_C_sf"/>
</dbReference>
<feature type="domain" description="HTH tetR-type" evidence="5">
    <location>
        <begin position="15"/>
        <end position="75"/>
    </location>
</feature>
<organism evidence="6 7">
    <name type="scientific">Dactylosporangium fulvum</name>
    <dbReference type="NCBI Taxonomy" id="53359"/>
    <lineage>
        <taxon>Bacteria</taxon>
        <taxon>Bacillati</taxon>
        <taxon>Actinomycetota</taxon>
        <taxon>Actinomycetes</taxon>
        <taxon>Micromonosporales</taxon>
        <taxon>Micromonosporaceae</taxon>
        <taxon>Dactylosporangium</taxon>
    </lineage>
</organism>
<evidence type="ECO:0000313" key="7">
    <source>
        <dbReference type="Proteomes" id="UP001059617"/>
    </source>
</evidence>
<keyword evidence="1" id="KW-0805">Transcription regulation</keyword>
<evidence type="ECO:0000256" key="1">
    <source>
        <dbReference type="ARBA" id="ARBA00023015"/>
    </source>
</evidence>
<reference evidence="6" key="2">
    <citation type="submission" date="2022-09" db="EMBL/GenBank/DDBJ databases">
        <title>Biosynthetic gene clusters of Dactylosporangioum fulvum.</title>
        <authorList>
            <person name="Caradec T."/>
        </authorList>
    </citation>
    <scope>NUCLEOTIDE SEQUENCE</scope>
    <source>
        <strain evidence="6">NRRL B-16292</strain>
    </source>
</reference>
<reference evidence="6" key="1">
    <citation type="submission" date="2021-04" db="EMBL/GenBank/DDBJ databases">
        <authorList>
            <person name="Hartkoorn R.C."/>
            <person name="Beaudoing E."/>
            <person name="Hot D."/>
        </authorList>
    </citation>
    <scope>NUCLEOTIDE SEQUENCE</scope>
    <source>
        <strain evidence="6">NRRL B-16292</strain>
    </source>
</reference>
<keyword evidence="7" id="KW-1185">Reference proteome</keyword>
<dbReference type="InterPro" id="IPR009057">
    <property type="entry name" value="Homeodomain-like_sf"/>
</dbReference>
<evidence type="ECO:0000256" key="3">
    <source>
        <dbReference type="ARBA" id="ARBA00023163"/>
    </source>
</evidence>
<proteinExistence type="predicted"/>
<dbReference type="Pfam" id="PF00440">
    <property type="entry name" value="TetR_N"/>
    <property type="match status" value="1"/>
</dbReference>
<evidence type="ECO:0000313" key="6">
    <source>
        <dbReference type="EMBL" id="UWP82309.1"/>
    </source>
</evidence>
<keyword evidence="3" id="KW-0804">Transcription</keyword>
<gene>
    <name evidence="6" type="ORF">Dfulv_45880</name>
</gene>
<accession>A0ABY5VZ75</accession>
<feature type="DNA-binding region" description="H-T-H motif" evidence="4">
    <location>
        <begin position="38"/>
        <end position="57"/>
    </location>
</feature>
<dbReference type="Gene3D" id="1.10.10.60">
    <property type="entry name" value="Homeodomain-like"/>
    <property type="match status" value="1"/>
</dbReference>
<dbReference type="PROSITE" id="PS50977">
    <property type="entry name" value="HTH_TETR_2"/>
    <property type="match status" value="1"/>
</dbReference>
<dbReference type="Proteomes" id="UP001059617">
    <property type="component" value="Chromosome"/>
</dbReference>
<dbReference type="RefSeq" id="WP_259860081.1">
    <property type="nucleotide sequence ID" value="NZ_BAAAST010000033.1"/>
</dbReference>
<dbReference type="Gene3D" id="1.10.357.10">
    <property type="entry name" value="Tetracycline Repressor, domain 2"/>
    <property type="match status" value="1"/>
</dbReference>
<dbReference type="PANTHER" id="PTHR47506:SF6">
    <property type="entry name" value="HTH-TYPE TRANSCRIPTIONAL REPRESSOR NEMR"/>
    <property type="match status" value="1"/>
</dbReference>
<dbReference type="PRINTS" id="PR00455">
    <property type="entry name" value="HTHTETR"/>
</dbReference>
<dbReference type="SUPFAM" id="SSF46689">
    <property type="entry name" value="Homeodomain-like"/>
    <property type="match status" value="1"/>
</dbReference>